<dbReference type="EMBL" id="DTIN01000025">
    <property type="protein sequence ID" value="HFX13783.1"/>
    <property type="molecule type" value="Genomic_DNA"/>
</dbReference>
<proteinExistence type="inferred from homology"/>
<keyword evidence="3 7" id="KW-0133">Cell shape</keyword>
<comment type="function">
    <text evidence="7">Provides the (R)-glutamate required for cell wall biosynthesis.</text>
</comment>
<feature type="binding site" evidence="7">
    <location>
        <begin position="41"/>
        <end position="42"/>
    </location>
    <ligand>
        <name>substrate</name>
    </ligand>
</feature>
<feature type="binding site" evidence="7">
    <location>
        <begin position="73"/>
        <end position="74"/>
    </location>
    <ligand>
        <name>substrate</name>
    </ligand>
</feature>
<evidence type="ECO:0000256" key="4">
    <source>
        <dbReference type="ARBA" id="ARBA00022984"/>
    </source>
</evidence>
<dbReference type="GO" id="GO:0071555">
    <property type="term" value="P:cell wall organization"/>
    <property type="evidence" value="ECO:0007669"/>
    <property type="project" value="UniProtKB-KW"/>
</dbReference>
<dbReference type="PANTHER" id="PTHR21198">
    <property type="entry name" value="GLUTAMATE RACEMASE"/>
    <property type="match status" value="1"/>
</dbReference>
<comment type="caution">
    <text evidence="8">The sequence shown here is derived from an EMBL/GenBank/DDBJ whole genome shotgun (WGS) entry which is preliminary data.</text>
</comment>
<dbReference type="GO" id="GO:0009252">
    <property type="term" value="P:peptidoglycan biosynthetic process"/>
    <property type="evidence" value="ECO:0007669"/>
    <property type="project" value="UniProtKB-UniRule"/>
</dbReference>
<dbReference type="UniPathway" id="UPA00219"/>
<feature type="active site" description="Proton donor/acceptor" evidence="7">
    <location>
        <position position="188"/>
    </location>
</feature>
<feature type="active site" description="Proton donor/acceptor" evidence="7">
    <location>
        <position position="72"/>
    </location>
</feature>
<accession>A0A7C3RL45</accession>
<keyword evidence="5 7" id="KW-0413">Isomerase</keyword>
<dbReference type="AlphaFoldDB" id="A0A7C3RL45"/>
<name>A0A7C3RL45_DICTH</name>
<evidence type="ECO:0000256" key="6">
    <source>
        <dbReference type="ARBA" id="ARBA00023316"/>
    </source>
</evidence>
<evidence type="ECO:0000256" key="2">
    <source>
        <dbReference type="ARBA" id="ARBA00013090"/>
    </source>
</evidence>
<reference evidence="8" key="1">
    <citation type="journal article" date="2020" name="mSystems">
        <title>Genome- and Community-Level Interaction Insights into Carbon Utilization and Element Cycling Functions of Hydrothermarchaeota in Hydrothermal Sediment.</title>
        <authorList>
            <person name="Zhou Z."/>
            <person name="Liu Y."/>
            <person name="Xu W."/>
            <person name="Pan J."/>
            <person name="Luo Z.H."/>
            <person name="Li M."/>
        </authorList>
    </citation>
    <scope>NUCLEOTIDE SEQUENCE [LARGE SCALE GENOMIC DNA]</scope>
    <source>
        <strain evidence="8">SpSt-81</strain>
    </source>
</reference>
<dbReference type="Gene3D" id="3.40.50.1860">
    <property type="match status" value="2"/>
</dbReference>
<dbReference type="InterPro" id="IPR033134">
    <property type="entry name" value="Asp/Glu_racemase_AS_2"/>
</dbReference>
<dbReference type="InterPro" id="IPR001920">
    <property type="entry name" value="Asp/Glu_race"/>
</dbReference>
<feature type="binding site" evidence="7">
    <location>
        <begin position="189"/>
        <end position="190"/>
    </location>
    <ligand>
        <name>substrate</name>
    </ligand>
</feature>
<organism evidence="8">
    <name type="scientific">Dictyoglomus thermophilum</name>
    <dbReference type="NCBI Taxonomy" id="14"/>
    <lineage>
        <taxon>Bacteria</taxon>
        <taxon>Pseudomonadati</taxon>
        <taxon>Dictyoglomota</taxon>
        <taxon>Dictyoglomia</taxon>
        <taxon>Dictyoglomales</taxon>
        <taxon>Dictyoglomaceae</taxon>
        <taxon>Dictyoglomus</taxon>
    </lineage>
</organism>
<evidence type="ECO:0000256" key="3">
    <source>
        <dbReference type="ARBA" id="ARBA00022960"/>
    </source>
</evidence>
<comment type="similarity">
    <text evidence="7">Belongs to the aspartate/glutamate racemases family.</text>
</comment>
<dbReference type="PROSITE" id="PS00924">
    <property type="entry name" value="ASP_GLU_RACEMASE_2"/>
    <property type="match status" value="1"/>
</dbReference>
<keyword evidence="4 7" id="KW-0573">Peptidoglycan synthesis</keyword>
<dbReference type="SUPFAM" id="SSF53681">
    <property type="entry name" value="Aspartate/glutamate racemase"/>
    <property type="match status" value="2"/>
</dbReference>
<dbReference type="NCBIfam" id="TIGR00067">
    <property type="entry name" value="glut_race"/>
    <property type="match status" value="1"/>
</dbReference>
<gene>
    <name evidence="7 8" type="primary">murI</name>
    <name evidence="8" type="ORF">ENW00_06485</name>
</gene>
<feature type="binding site" evidence="7">
    <location>
        <begin position="9"/>
        <end position="10"/>
    </location>
    <ligand>
        <name>substrate</name>
    </ligand>
</feature>
<evidence type="ECO:0000256" key="5">
    <source>
        <dbReference type="ARBA" id="ARBA00023235"/>
    </source>
</evidence>
<dbReference type="InterPro" id="IPR015942">
    <property type="entry name" value="Asp/Glu/hydantoin_racemase"/>
</dbReference>
<dbReference type="HAMAP" id="MF_00258">
    <property type="entry name" value="Glu_racemase"/>
    <property type="match status" value="1"/>
</dbReference>
<dbReference type="EC" id="5.1.1.3" evidence="2 7"/>
<evidence type="ECO:0000313" key="8">
    <source>
        <dbReference type="EMBL" id="HFX13783.1"/>
    </source>
</evidence>
<evidence type="ECO:0000256" key="1">
    <source>
        <dbReference type="ARBA" id="ARBA00001602"/>
    </source>
</evidence>
<dbReference type="GO" id="GO:0008881">
    <property type="term" value="F:glutamate racemase activity"/>
    <property type="evidence" value="ECO:0007669"/>
    <property type="project" value="UniProtKB-UniRule"/>
</dbReference>
<dbReference type="PROSITE" id="PS00923">
    <property type="entry name" value="ASP_GLU_RACEMASE_1"/>
    <property type="match status" value="1"/>
</dbReference>
<keyword evidence="6 7" id="KW-0961">Cell wall biogenesis/degradation</keyword>
<dbReference type="GO" id="GO:0008360">
    <property type="term" value="P:regulation of cell shape"/>
    <property type="evidence" value="ECO:0007669"/>
    <property type="project" value="UniProtKB-KW"/>
</dbReference>
<sequence>MSKKIGILDSGVGGLSVLKEVVERKIYDEVYFLGDTKYFPYGIKKVEFIQERVSEIVEFFTRLDIGEIIIACNTASAVAYDYLLDKFKDYDIKIYSIILSAIDGIKNTNWKKMGVLATRRTKESKIYPTLINKFVSQDIEVYVKSCSEGPLLETIENGIIDGEIIINELKKCIDPLIDKDIDGLVLGCTHLPFIKPVIERLYPQIPIIDPSQEILRILSKEDLANPIVKVYTTGDSVGFERILNKLLNVGWKVEQVEIERSEMIAK</sequence>
<comment type="catalytic activity">
    <reaction evidence="1 7">
        <text>L-glutamate = D-glutamate</text>
        <dbReference type="Rhea" id="RHEA:12813"/>
        <dbReference type="ChEBI" id="CHEBI:29985"/>
        <dbReference type="ChEBI" id="CHEBI:29986"/>
        <dbReference type="EC" id="5.1.1.3"/>
    </reaction>
</comment>
<dbReference type="Pfam" id="PF01177">
    <property type="entry name" value="Asp_Glu_race"/>
    <property type="match status" value="1"/>
</dbReference>
<dbReference type="InterPro" id="IPR004391">
    <property type="entry name" value="Glu_race"/>
</dbReference>
<dbReference type="PANTHER" id="PTHR21198:SF2">
    <property type="entry name" value="GLUTAMATE RACEMASE"/>
    <property type="match status" value="1"/>
</dbReference>
<dbReference type="InterPro" id="IPR018187">
    <property type="entry name" value="Asp/Glu_racemase_AS_1"/>
</dbReference>
<comment type="pathway">
    <text evidence="7">Cell wall biogenesis; peptidoglycan biosynthesis.</text>
</comment>
<protein>
    <recommendedName>
        <fullName evidence="2 7">Glutamate racemase</fullName>
        <ecNumber evidence="2 7">5.1.1.3</ecNumber>
    </recommendedName>
</protein>
<evidence type="ECO:0000256" key="7">
    <source>
        <dbReference type="HAMAP-Rule" id="MF_00258"/>
    </source>
</evidence>